<evidence type="ECO:0000313" key="1">
    <source>
        <dbReference type="EMBL" id="GGO66261.1"/>
    </source>
</evidence>
<comment type="caution">
    <text evidence="1">The sequence shown here is derived from an EMBL/GenBank/DDBJ whole genome shotgun (WGS) entry which is preliminary data.</text>
</comment>
<proteinExistence type="predicted"/>
<dbReference type="RefSeq" id="WP_188702432.1">
    <property type="nucleotide sequence ID" value="NZ_BMMQ01000008.1"/>
</dbReference>
<dbReference type="EMBL" id="BMMQ01000008">
    <property type="protein sequence ID" value="GGO66261.1"/>
    <property type="molecule type" value="Genomic_DNA"/>
</dbReference>
<accession>A0ABQ2N446</accession>
<name>A0ABQ2N446_9MICO</name>
<organism evidence="1 2">
    <name type="scientific">Microbacterium nanhaiense</name>
    <dbReference type="NCBI Taxonomy" id="1301026"/>
    <lineage>
        <taxon>Bacteria</taxon>
        <taxon>Bacillati</taxon>
        <taxon>Actinomycetota</taxon>
        <taxon>Actinomycetes</taxon>
        <taxon>Micrococcales</taxon>
        <taxon>Microbacteriaceae</taxon>
        <taxon>Microbacterium</taxon>
    </lineage>
</organism>
<dbReference type="Proteomes" id="UP000638043">
    <property type="component" value="Unassembled WGS sequence"/>
</dbReference>
<reference evidence="2" key="1">
    <citation type="journal article" date="2019" name="Int. J. Syst. Evol. Microbiol.">
        <title>The Global Catalogue of Microorganisms (GCM) 10K type strain sequencing project: providing services to taxonomists for standard genome sequencing and annotation.</title>
        <authorList>
            <consortium name="The Broad Institute Genomics Platform"/>
            <consortium name="The Broad Institute Genome Sequencing Center for Infectious Disease"/>
            <person name="Wu L."/>
            <person name="Ma J."/>
        </authorList>
    </citation>
    <scope>NUCLEOTIDE SEQUENCE [LARGE SCALE GENOMIC DNA]</scope>
    <source>
        <strain evidence="2">CGMCC 4.7181</strain>
    </source>
</reference>
<protein>
    <submittedName>
        <fullName evidence="1">Uncharacterized protein</fullName>
    </submittedName>
</protein>
<dbReference type="InterPro" id="IPR029044">
    <property type="entry name" value="Nucleotide-diphossugar_trans"/>
</dbReference>
<gene>
    <name evidence="1" type="ORF">GCM10010910_25320</name>
</gene>
<dbReference type="CDD" id="cd00761">
    <property type="entry name" value="Glyco_tranf_GTA_type"/>
    <property type="match status" value="1"/>
</dbReference>
<evidence type="ECO:0000313" key="2">
    <source>
        <dbReference type="Proteomes" id="UP000638043"/>
    </source>
</evidence>
<keyword evidence="2" id="KW-1185">Reference proteome</keyword>
<dbReference type="SUPFAM" id="SSF53448">
    <property type="entry name" value="Nucleotide-diphospho-sugar transferases"/>
    <property type="match status" value="1"/>
</dbReference>
<sequence>MTAEPRVAVVVRTKDRPKFLDRALRNITSQTLREWECIE</sequence>